<accession>B8LZC3</accession>
<reference evidence="3" key="1">
    <citation type="journal article" date="2015" name="Genome Announc.">
        <title>Genome sequence of the AIDS-associated pathogen Penicillium marneffei (ATCC18224) and its near taxonomic relative Talaromyces stipitatus (ATCC10500).</title>
        <authorList>
            <person name="Nierman W.C."/>
            <person name="Fedorova-Abrams N.D."/>
            <person name="Andrianopoulos A."/>
        </authorList>
    </citation>
    <scope>NUCLEOTIDE SEQUENCE [LARGE SCALE GENOMIC DNA]</scope>
    <source>
        <strain evidence="3">ATCC 10500 / CBS 375.48 / QM 6759 / NRRL 1006</strain>
    </source>
</reference>
<dbReference type="PhylomeDB" id="B8LZC3"/>
<dbReference type="Proteomes" id="UP000001745">
    <property type="component" value="Unassembled WGS sequence"/>
</dbReference>
<evidence type="ECO:0000313" key="2">
    <source>
        <dbReference type="EMBL" id="EED21676.1"/>
    </source>
</evidence>
<organism evidence="2 3">
    <name type="scientific">Talaromyces stipitatus (strain ATCC 10500 / CBS 375.48 / QM 6759 / NRRL 1006)</name>
    <name type="common">Penicillium stipitatum</name>
    <dbReference type="NCBI Taxonomy" id="441959"/>
    <lineage>
        <taxon>Eukaryota</taxon>
        <taxon>Fungi</taxon>
        <taxon>Dikarya</taxon>
        <taxon>Ascomycota</taxon>
        <taxon>Pezizomycotina</taxon>
        <taxon>Eurotiomycetes</taxon>
        <taxon>Eurotiomycetidae</taxon>
        <taxon>Eurotiales</taxon>
        <taxon>Trichocomaceae</taxon>
        <taxon>Talaromyces</taxon>
        <taxon>Talaromyces sect. Talaromyces</taxon>
    </lineage>
</organism>
<name>B8LZC3_TALSN</name>
<dbReference type="OMA" id="VIFIDQH"/>
<dbReference type="GeneID" id="8104879"/>
<dbReference type="HOGENOM" id="CLU_177181_0_1_1"/>
<sequence>MSVERVKDRKDEEIHEGDHVWTRYRGGVREGEVQKIVMDEHEARQEEVANPPKVIFIDQHGDRVAHNPTTLSKTSAS</sequence>
<dbReference type="InterPro" id="IPR021331">
    <property type="entry name" value="Hva1_TUDOR"/>
</dbReference>
<dbReference type="Pfam" id="PF11160">
    <property type="entry name" value="Hva1_TUDOR"/>
    <property type="match status" value="1"/>
</dbReference>
<dbReference type="InParanoid" id="B8LZC3"/>
<evidence type="ECO:0000313" key="3">
    <source>
        <dbReference type="Proteomes" id="UP000001745"/>
    </source>
</evidence>
<feature type="domain" description="Hypervirulence associated protein TUDOR" evidence="1">
    <location>
        <begin position="17"/>
        <end position="71"/>
    </location>
</feature>
<dbReference type="eggNOG" id="ENOG502SA36">
    <property type="taxonomic scope" value="Eukaryota"/>
</dbReference>
<dbReference type="VEuPathDB" id="FungiDB:TSTA_089120"/>
<keyword evidence="3" id="KW-1185">Reference proteome</keyword>
<proteinExistence type="predicted"/>
<evidence type="ECO:0000259" key="1">
    <source>
        <dbReference type="Pfam" id="PF11160"/>
    </source>
</evidence>
<dbReference type="RefSeq" id="XP_002478639.1">
    <property type="nucleotide sequence ID" value="XM_002478594.1"/>
</dbReference>
<dbReference type="AlphaFoldDB" id="B8LZC3"/>
<dbReference type="EMBL" id="EQ962653">
    <property type="protein sequence ID" value="EED21676.1"/>
    <property type="molecule type" value="Genomic_DNA"/>
</dbReference>
<protein>
    <recommendedName>
        <fullName evidence="1">Hypervirulence associated protein TUDOR domain-containing protein</fullName>
    </recommendedName>
</protein>
<gene>
    <name evidence="2" type="ORF">TSTA_089120</name>
</gene>
<dbReference type="STRING" id="441959.B8LZC3"/>
<dbReference type="OrthoDB" id="2138648at2759"/>
<dbReference type="Gene3D" id="2.30.30.1060">
    <property type="match status" value="1"/>
</dbReference>